<dbReference type="RefSeq" id="WP_187077129.1">
    <property type="nucleotide sequence ID" value="NZ_JACORT010000006.1"/>
</dbReference>
<organism evidence="2 3">
    <name type="scientific">Ramlibacter cellulosilyticus</name>
    <dbReference type="NCBI Taxonomy" id="2764187"/>
    <lineage>
        <taxon>Bacteria</taxon>
        <taxon>Pseudomonadati</taxon>
        <taxon>Pseudomonadota</taxon>
        <taxon>Betaproteobacteria</taxon>
        <taxon>Burkholderiales</taxon>
        <taxon>Comamonadaceae</taxon>
        <taxon>Ramlibacter</taxon>
    </lineage>
</organism>
<comment type="caution">
    <text evidence="2">The sequence shown here is derived from an EMBL/GenBank/DDBJ whole genome shotgun (WGS) entry which is preliminary data.</text>
</comment>
<keyword evidence="3" id="KW-1185">Reference proteome</keyword>
<evidence type="ECO:0000313" key="3">
    <source>
        <dbReference type="Proteomes" id="UP000608513"/>
    </source>
</evidence>
<protein>
    <submittedName>
        <fullName evidence="2">Uncharacterized protein</fullName>
    </submittedName>
</protein>
<dbReference type="AlphaFoldDB" id="A0A923MUF5"/>
<evidence type="ECO:0000313" key="2">
    <source>
        <dbReference type="EMBL" id="MBC5784384.1"/>
    </source>
</evidence>
<proteinExistence type="predicted"/>
<feature type="region of interest" description="Disordered" evidence="1">
    <location>
        <begin position="208"/>
        <end position="229"/>
    </location>
</feature>
<name>A0A923MUF5_9BURK</name>
<dbReference type="EMBL" id="JACORT010000006">
    <property type="protein sequence ID" value="MBC5784384.1"/>
    <property type="molecule type" value="Genomic_DNA"/>
</dbReference>
<accession>A0A923MUF5</accession>
<dbReference type="Proteomes" id="UP000608513">
    <property type="component" value="Unassembled WGS sequence"/>
</dbReference>
<sequence>MIAPELYDRARERIAERGFTSVLQTKIAVLLSAAKTGNLAFHAAMQWAPALGLAQQFVISQASRELEAITLLARTTHWSAPLAVGTAWQVAAPLTAAWSRVMQPPGPLFNPAATYAGLSLGHAQFARIRLAPIVPEDADPLQPFAMALARIEQENGRMLQTQIRLLKVLAGDVPVAEREARIEADQVLVDGVMTGFLDWLAAPEAASLPPTVPSPWSPPWPASLPTPSP</sequence>
<reference evidence="2" key="1">
    <citation type="submission" date="2020-08" db="EMBL/GenBank/DDBJ databases">
        <title>Ramlibacter sp. USB13 16S ribosomal RNA gene genome sequencing and assembly.</title>
        <authorList>
            <person name="Kang M."/>
        </authorList>
    </citation>
    <scope>NUCLEOTIDE SEQUENCE</scope>
    <source>
        <strain evidence="2">USB13</strain>
    </source>
</reference>
<gene>
    <name evidence="2" type="ORF">H8N03_15630</name>
</gene>
<evidence type="ECO:0000256" key="1">
    <source>
        <dbReference type="SAM" id="MobiDB-lite"/>
    </source>
</evidence>
<feature type="compositionally biased region" description="Pro residues" evidence="1">
    <location>
        <begin position="210"/>
        <end position="229"/>
    </location>
</feature>